<evidence type="ECO:0000256" key="1">
    <source>
        <dbReference type="SAM" id="Phobius"/>
    </source>
</evidence>
<keyword evidence="1" id="KW-0812">Transmembrane</keyword>
<dbReference type="AlphaFoldDB" id="Q2RTP9"/>
<dbReference type="PATRIC" id="fig|269796.9.peg.1774"/>
<gene>
    <name evidence="2" type="ordered locus">Rru_A1696</name>
</gene>
<feature type="transmembrane region" description="Helical" evidence="1">
    <location>
        <begin position="52"/>
        <end position="73"/>
    </location>
</feature>
<keyword evidence="3" id="KW-1185">Reference proteome</keyword>
<dbReference type="EMBL" id="CP000230">
    <property type="protein sequence ID" value="ABC22496.1"/>
    <property type="molecule type" value="Genomic_DNA"/>
</dbReference>
<keyword evidence="1" id="KW-1133">Transmembrane helix</keyword>
<feature type="transmembrane region" description="Helical" evidence="1">
    <location>
        <begin position="20"/>
        <end position="40"/>
    </location>
</feature>
<dbReference type="STRING" id="269796.Rru_A1696"/>
<proteinExistence type="predicted"/>
<feature type="transmembrane region" description="Helical" evidence="1">
    <location>
        <begin position="93"/>
        <end position="115"/>
    </location>
</feature>
<dbReference type="eggNOG" id="ENOG502ZW9H">
    <property type="taxonomic scope" value="Bacteria"/>
</dbReference>
<sequence>MSMTHYMELLATNQPWNLLLFMAIPVILAETIAVTELYLLYTRRYDGWVRQINRLAGMVVGVYFTGVFFYLLASAVLPLTTSGGWRGWIDAVAVGFYLLGIVPLGGIALLEFKVIGGRRDEHGRMMIHAALVGLFLIVAHIAMIFGMLDPTLGGAWQAPATDMPMEMPMDHGDMGHGTAH</sequence>
<dbReference type="Proteomes" id="UP000001929">
    <property type="component" value="Chromosome"/>
</dbReference>
<name>Q2RTP9_RHORT</name>
<dbReference type="RefSeq" id="WP_011389386.1">
    <property type="nucleotide sequence ID" value="NC_007643.1"/>
</dbReference>
<evidence type="ECO:0000313" key="3">
    <source>
        <dbReference type="Proteomes" id="UP000001929"/>
    </source>
</evidence>
<protein>
    <submittedName>
        <fullName evidence="2">Permease</fullName>
    </submittedName>
</protein>
<dbReference type="Pfam" id="PF20617">
    <property type="entry name" value="DUF6803"/>
    <property type="match status" value="1"/>
</dbReference>
<dbReference type="InterPro" id="IPR046547">
    <property type="entry name" value="DUF6803"/>
</dbReference>
<dbReference type="EnsemblBacteria" id="ABC22496">
    <property type="protein sequence ID" value="ABC22496"/>
    <property type="gene ID" value="Rru_A1696"/>
</dbReference>
<feature type="transmembrane region" description="Helical" evidence="1">
    <location>
        <begin position="127"/>
        <end position="148"/>
    </location>
</feature>
<dbReference type="HOGENOM" id="CLU_101259_0_0_5"/>
<accession>Q2RTP9</accession>
<keyword evidence="1" id="KW-0472">Membrane</keyword>
<evidence type="ECO:0000313" key="2">
    <source>
        <dbReference type="EMBL" id="ABC22496.1"/>
    </source>
</evidence>
<dbReference type="KEGG" id="rru:Rru_A1696"/>
<organism evidence="2 3">
    <name type="scientific">Rhodospirillum rubrum (strain ATCC 11170 / ATH 1.1.1 / DSM 467 / LMG 4362 / NCIMB 8255 / S1)</name>
    <dbReference type="NCBI Taxonomy" id="269796"/>
    <lineage>
        <taxon>Bacteria</taxon>
        <taxon>Pseudomonadati</taxon>
        <taxon>Pseudomonadota</taxon>
        <taxon>Alphaproteobacteria</taxon>
        <taxon>Rhodospirillales</taxon>
        <taxon>Rhodospirillaceae</taxon>
        <taxon>Rhodospirillum</taxon>
    </lineage>
</organism>
<reference evidence="2 3" key="1">
    <citation type="journal article" date="2011" name="Stand. Genomic Sci.">
        <title>Complete genome sequence of Rhodospirillum rubrum type strain (S1).</title>
        <authorList>
            <person name="Munk A.C."/>
            <person name="Copeland A."/>
            <person name="Lucas S."/>
            <person name="Lapidus A."/>
            <person name="Del Rio T.G."/>
            <person name="Barry K."/>
            <person name="Detter J.C."/>
            <person name="Hammon N."/>
            <person name="Israni S."/>
            <person name="Pitluck S."/>
            <person name="Brettin T."/>
            <person name="Bruce D."/>
            <person name="Han C."/>
            <person name="Tapia R."/>
            <person name="Gilna P."/>
            <person name="Schmutz J."/>
            <person name="Larimer F."/>
            <person name="Land M."/>
            <person name="Kyrpides N.C."/>
            <person name="Mavromatis K."/>
            <person name="Richardson P."/>
            <person name="Rohde M."/>
            <person name="Goker M."/>
            <person name="Klenk H.P."/>
            <person name="Zhang Y."/>
            <person name="Roberts G.P."/>
            <person name="Reslewic S."/>
            <person name="Schwartz D.C."/>
        </authorList>
    </citation>
    <scope>NUCLEOTIDE SEQUENCE [LARGE SCALE GENOMIC DNA]</scope>
    <source>
        <strain evidence="3">ATCC 11170 / ATH 1.1.1 / DSM 467 / LMG 4362 / NCIMB 8255 / S1</strain>
    </source>
</reference>